<dbReference type="Proteomes" id="UP001500618">
    <property type="component" value="Unassembled WGS sequence"/>
</dbReference>
<organism evidence="2 3">
    <name type="scientific">Fodinicola feengrottensis</name>
    <dbReference type="NCBI Taxonomy" id="435914"/>
    <lineage>
        <taxon>Bacteria</taxon>
        <taxon>Bacillati</taxon>
        <taxon>Actinomycetota</taxon>
        <taxon>Actinomycetes</taxon>
        <taxon>Mycobacteriales</taxon>
        <taxon>Fodinicola</taxon>
    </lineage>
</organism>
<dbReference type="EMBL" id="BAAANY010000007">
    <property type="protein sequence ID" value="GAA1668800.1"/>
    <property type="molecule type" value="Genomic_DNA"/>
</dbReference>
<keyword evidence="3" id="KW-1185">Reference proteome</keyword>
<accession>A0ABN2GCK9</accession>
<reference evidence="2 3" key="1">
    <citation type="journal article" date="2019" name="Int. J. Syst. Evol. Microbiol.">
        <title>The Global Catalogue of Microorganisms (GCM) 10K type strain sequencing project: providing services to taxonomists for standard genome sequencing and annotation.</title>
        <authorList>
            <consortium name="The Broad Institute Genomics Platform"/>
            <consortium name="The Broad Institute Genome Sequencing Center for Infectious Disease"/>
            <person name="Wu L."/>
            <person name="Ma J."/>
        </authorList>
    </citation>
    <scope>NUCLEOTIDE SEQUENCE [LARGE SCALE GENOMIC DNA]</scope>
    <source>
        <strain evidence="2 3">JCM 14718</strain>
    </source>
</reference>
<evidence type="ECO:0000313" key="3">
    <source>
        <dbReference type="Proteomes" id="UP001500618"/>
    </source>
</evidence>
<feature type="transmembrane region" description="Helical" evidence="1">
    <location>
        <begin position="94"/>
        <end position="117"/>
    </location>
</feature>
<name>A0ABN2GCK9_9ACTN</name>
<evidence type="ECO:0000256" key="1">
    <source>
        <dbReference type="SAM" id="Phobius"/>
    </source>
</evidence>
<sequence>MPVDDDAERTTATVLSAVAVWRRAAAGARPVRHVELRLLVEDPHDAAVPDHEVSLTLVDPAAYRRGQRIPVVVDRRTGQVSLPALQRSSLDVGLTLKVLVGVAVLVAVVGAVTFFILQARQPVVVPPVPTPSGTAAPSPRSS</sequence>
<evidence type="ECO:0000313" key="2">
    <source>
        <dbReference type="EMBL" id="GAA1668800.1"/>
    </source>
</evidence>
<keyword evidence="1" id="KW-0812">Transmembrane</keyword>
<comment type="caution">
    <text evidence="2">The sequence shown here is derived from an EMBL/GenBank/DDBJ whole genome shotgun (WGS) entry which is preliminary data.</text>
</comment>
<proteinExistence type="predicted"/>
<keyword evidence="1" id="KW-0472">Membrane</keyword>
<protein>
    <submittedName>
        <fullName evidence="2">Uncharacterized protein</fullName>
    </submittedName>
</protein>
<gene>
    <name evidence="2" type="ORF">GCM10009765_17820</name>
</gene>
<keyword evidence="1" id="KW-1133">Transmembrane helix</keyword>